<evidence type="ECO:0000313" key="3">
    <source>
        <dbReference type="Proteomes" id="UP000316330"/>
    </source>
</evidence>
<evidence type="ECO:0000313" key="2">
    <source>
        <dbReference type="EMBL" id="TVY02267.1"/>
    </source>
</evidence>
<keyword evidence="1" id="KW-0472">Membrane</keyword>
<feature type="transmembrane region" description="Helical" evidence="1">
    <location>
        <begin position="165"/>
        <end position="187"/>
    </location>
</feature>
<dbReference type="EMBL" id="VNJJ01000003">
    <property type="protein sequence ID" value="TVY02267.1"/>
    <property type="molecule type" value="Genomic_DNA"/>
</dbReference>
<accession>A0A559JQX5</accession>
<keyword evidence="1" id="KW-1133">Transmembrane helix</keyword>
<dbReference type="AlphaFoldDB" id="A0A559JQX5"/>
<reference evidence="2 3" key="1">
    <citation type="submission" date="2019-07" db="EMBL/GenBank/DDBJ databases">
        <authorList>
            <person name="Kim J."/>
        </authorList>
    </citation>
    <scope>NUCLEOTIDE SEQUENCE [LARGE SCALE GENOMIC DNA]</scope>
    <source>
        <strain evidence="2 3">G13</strain>
    </source>
</reference>
<dbReference type="RefSeq" id="WP_144699971.1">
    <property type="nucleotide sequence ID" value="NZ_VNJJ01000003.1"/>
</dbReference>
<gene>
    <name evidence="2" type="ORF">FPZ45_07475</name>
</gene>
<evidence type="ECO:0000256" key="1">
    <source>
        <dbReference type="SAM" id="Phobius"/>
    </source>
</evidence>
<protein>
    <submittedName>
        <fullName evidence="2">Uncharacterized protein</fullName>
    </submittedName>
</protein>
<proteinExistence type="predicted"/>
<organism evidence="2 3">
    <name type="scientific">Cohnella terricola</name>
    <dbReference type="NCBI Taxonomy" id="1289167"/>
    <lineage>
        <taxon>Bacteria</taxon>
        <taxon>Bacillati</taxon>
        <taxon>Bacillota</taxon>
        <taxon>Bacilli</taxon>
        <taxon>Bacillales</taxon>
        <taxon>Paenibacillaceae</taxon>
        <taxon>Cohnella</taxon>
    </lineage>
</organism>
<sequence length="366" mass="40668">MDGAALLSPSDITTIRRYVQTKYAPLPDGRRAEIVADAIRRTLERRLPSIPDELKGRMVDQLITRCLIGERRDVLPEDVIDLFSEIADDEMVDKEQLLDPIMQWANARTPGRWSPEQLASRLERRHANASAAIVQIVPAEEDLQIDRTPTSPEWLLTARGKLRRLASPVTAIALAAVFAIGVGGTIFSMSLNRSAAQDEAAVVEPPVVVSIPEPSPDIGMPDFLKYADIDAASLIAYLNSRDSLLADEPYFGAIMDNARKYDIHPLLLFAITGQEQGFVPRTGKDAKLIANNPFNVGHSWMEYNTDIDNSTGIASRLIIKLAQSRPEGHDPFVWFNKTYAEDPLWSEGVRKIFNKLSGLTANEIKR</sequence>
<dbReference type="OrthoDB" id="9805070at2"/>
<dbReference type="Proteomes" id="UP000316330">
    <property type="component" value="Unassembled WGS sequence"/>
</dbReference>
<keyword evidence="1" id="KW-0812">Transmembrane</keyword>
<comment type="caution">
    <text evidence="2">The sequence shown here is derived from an EMBL/GenBank/DDBJ whole genome shotgun (WGS) entry which is preliminary data.</text>
</comment>
<keyword evidence="3" id="KW-1185">Reference proteome</keyword>
<name>A0A559JQX5_9BACL</name>